<dbReference type="RefSeq" id="XP_005784189.1">
    <property type="nucleotide sequence ID" value="XM_005784132.1"/>
</dbReference>
<dbReference type="STRING" id="2903.R1CL89"/>
<dbReference type="InterPro" id="IPR000504">
    <property type="entry name" value="RRM_dom"/>
</dbReference>
<dbReference type="OMA" id="YKPVWID"/>
<protein>
    <recommendedName>
        <fullName evidence="3">RRM domain-containing protein</fullName>
    </recommendedName>
</protein>
<dbReference type="eggNOG" id="KOG0111">
    <property type="taxonomic scope" value="Eukaryota"/>
</dbReference>
<reference evidence="4" key="2">
    <citation type="submission" date="2024-10" db="UniProtKB">
        <authorList>
            <consortium name="EnsemblProtists"/>
        </authorList>
    </citation>
    <scope>IDENTIFICATION</scope>
</reference>
<dbReference type="EnsemblProtists" id="EOD31760">
    <property type="protein sequence ID" value="EOD31760"/>
    <property type="gene ID" value="EMIHUDRAFT_442087"/>
</dbReference>
<dbReference type="PROSITE" id="PS50102">
    <property type="entry name" value="RRM"/>
    <property type="match status" value="1"/>
</dbReference>
<keyword evidence="1 2" id="KW-0694">RNA-binding</keyword>
<dbReference type="SMART" id="SM00360">
    <property type="entry name" value="RRM"/>
    <property type="match status" value="1"/>
</dbReference>
<evidence type="ECO:0000256" key="2">
    <source>
        <dbReference type="PROSITE-ProRule" id="PRU00176"/>
    </source>
</evidence>
<dbReference type="SUPFAM" id="SSF54928">
    <property type="entry name" value="RNA-binding domain, RBD"/>
    <property type="match status" value="1"/>
</dbReference>
<dbReference type="HOGENOM" id="CLU_012062_27_1_1"/>
<dbReference type="PANTHER" id="PTHR48037">
    <property type="entry name" value="ATPASE E1"/>
    <property type="match status" value="1"/>
</dbReference>
<proteinExistence type="predicted"/>
<dbReference type="AlphaFoldDB" id="A0A0D3K7M5"/>
<evidence type="ECO:0000259" key="3">
    <source>
        <dbReference type="PROSITE" id="PS50102"/>
    </source>
</evidence>
<dbReference type="Proteomes" id="UP000013827">
    <property type="component" value="Unassembled WGS sequence"/>
</dbReference>
<dbReference type="PANTHER" id="PTHR48037:SF1">
    <property type="entry name" value="RRM DOMAIN-CONTAINING PROTEIN"/>
    <property type="match status" value="1"/>
</dbReference>
<organism evidence="4 5">
    <name type="scientific">Emiliania huxleyi (strain CCMP1516)</name>
    <dbReference type="NCBI Taxonomy" id="280463"/>
    <lineage>
        <taxon>Eukaryota</taxon>
        <taxon>Haptista</taxon>
        <taxon>Haptophyta</taxon>
        <taxon>Prymnesiophyceae</taxon>
        <taxon>Isochrysidales</taxon>
        <taxon>Noelaerhabdaceae</taxon>
        <taxon>Emiliania</taxon>
    </lineage>
</organism>
<keyword evidence="5" id="KW-1185">Reference proteome</keyword>
<dbReference type="KEGG" id="ehx:EMIHUDRAFT_442087"/>
<reference evidence="5" key="1">
    <citation type="journal article" date="2013" name="Nature">
        <title>Pan genome of the phytoplankton Emiliania underpins its global distribution.</title>
        <authorList>
            <person name="Read B.A."/>
            <person name="Kegel J."/>
            <person name="Klute M.J."/>
            <person name="Kuo A."/>
            <person name="Lefebvre S.C."/>
            <person name="Maumus F."/>
            <person name="Mayer C."/>
            <person name="Miller J."/>
            <person name="Monier A."/>
            <person name="Salamov A."/>
            <person name="Young J."/>
            <person name="Aguilar M."/>
            <person name="Claverie J.M."/>
            <person name="Frickenhaus S."/>
            <person name="Gonzalez K."/>
            <person name="Herman E.K."/>
            <person name="Lin Y.C."/>
            <person name="Napier J."/>
            <person name="Ogata H."/>
            <person name="Sarno A.F."/>
            <person name="Shmutz J."/>
            <person name="Schroeder D."/>
            <person name="de Vargas C."/>
            <person name="Verret F."/>
            <person name="von Dassow P."/>
            <person name="Valentin K."/>
            <person name="Van de Peer Y."/>
            <person name="Wheeler G."/>
            <person name="Dacks J.B."/>
            <person name="Delwiche C.F."/>
            <person name="Dyhrman S.T."/>
            <person name="Glockner G."/>
            <person name="John U."/>
            <person name="Richards T."/>
            <person name="Worden A.Z."/>
            <person name="Zhang X."/>
            <person name="Grigoriev I.V."/>
            <person name="Allen A.E."/>
            <person name="Bidle K."/>
            <person name="Borodovsky M."/>
            <person name="Bowler C."/>
            <person name="Brownlee C."/>
            <person name="Cock J.M."/>
            <person name="Elias M."/>
            <person name="Gladyshev V.N."/>
            <person name="Groth M."/>
            <person name="Guda C."/>
            <person name="Hadaegh A."/>
            <person name="Iglesias-Rodriguez M.D."/>
            <person name="Jenkins J."/>
            <person name="Jones B.M."/>
            <person name="Lawson T."/>
            <person name="Leese F."/>
            <person name="Lindquist E."/>
            <person name="Lobanov A."/>
            <person name="Lomsadze A."/>
            <person name="Malik S.B."/>
            <person name="Marsh M.E."/>
            <person name="Mackinder L."/>
            <person name="Mock T."/>
            <person name="Mueller-Roeber B."/>
            <person name="Pagarete A."/>
            <person name="Parker M."/>
            <person name="Probert I."/>
            <person name="Quesneville H."/>
            <person name="Raines C."/>
            <person name="Rensing S.A."/>
            <person name="Riano-Pachon D.M."/>
            <person name="Richier S."/>
            <person name="Rokitta S."/>
            <person name="Shiraiwa Y."/>
            <person name="Soanes D.M."/>
            <person name="van der Giezen M."/>
            <person name="Wahlund T.M."/>
            <person name="Williams B."/>
            <person name="Wilson W."/>
            <person name="Wolfe G."/>
            <person name="Wurch L.L."/>
        </authorList>
    </citation>
    <scope>NUCLEOTIDE SEQUENCE</scope>
</reference>
<sequence>MEGKVNDKRTLYVGGLEESVTSDIIRAAFVPFGELLDVNLPVDSSTQKHRGFAFVQFDERTDAADAMDNMDGAELFGRVLKVNVAKPDATGRGSHRPVWETRADDFFNKADGEGGDDAGGS</sequence>
<dbReference type="KEGG" id="ehx:EMIHUDRAFT_458033"/>
<evidence type="ECO:0000313" key="4">
    <source>
        <dbReference type="EnsemblProtists" id="EOD31760"/>
    </source>
</evidence>
<accession>A0A0D3K7M5</accession>
<evidence type="ECO:0000313" key="5">
    <source>
        <dbReference type="Proteomes" id="UP000013827"/>
    </source>
</evidence>
<dbReference type="InterPro" id="IPR035979">
    <property type="entry name" value="RBD_domain_sf"/>
</dbReference>
<dbReference type="CDD" id="cd12347">
    <property type="entry name" value="RRM_PPIE"/>
    <property type="match status" value="1"/>
</dbReference>
<evidence type="ECO:0000256" key="1">
    <source>
        <dbReference type="ARBA" id="ARBA00022884"/>
    </source>
</evidence>
<dbReference type="Pfam" id="PF00076">
    <property type="entry name" value="RRM_1"/>
    <property type="match status" value="1"/>
</dbReference>
<name>A0A0D3K7M5_EMIH1</name>
<feature type="domain" description="RRM" evidence="3">
    <location>
        <begin position="9"/>
        <end position="87"/>
    </location>
</feature>
<dbReference type="GO" id="GO:0003723">
    <property type="term" value="F:RNA binding"/>
    <property type="evidence" value="ECO:0007669"/>
    <property type="project" value="UniProtKB-UniRule"/>
</dbReference>
<dbReference type="InterPro" id="IPR012677">
    <property type="entry name" value="Nucleotide-bd_a/b_plait_sf"/>
</dbReference>
<dbReference type="GeneID" id="17277033"/>
<dbReference type="RefSeq" id="XP_005775791.1">
    <property type="nucleotide sequence ID" value="XM_005775734.1"/>
</dbReference>
<dbReference type="EnsemblProtists" id="EOD23362">
    <property type="protein sequence ID" value="EOD23362"/>
    <property type="gene ID" value="EMIHUDRAFT_458033"/>
</dbReference>
<dbReference type="InterPro" id="IPR034168">
    <property type="entry name" value="PPIE_RRM"/>
</dbReference>
<dbReference type="PaxDb" id="2903-EOD23362"/>
<dbReference type="Gene3D" id="3.30.70.330">
    <property type="match status" value="1"/>
</dbReference>
<dbReference type="GeneID" id="17268907"/>